<dbReference type="Proteomes" id="UP001242811">
    <property type="component" value="Unassembled WGS sequence"/>
</dbReference>
<sequence>MSVLFITHNVFESVFLSTKVVVMTPRTGKISDFINIPFAYPRDDEFRTRPEFGEYVRSVSAVLKH</sequence>
<keyword evidence="2" id="KW-1185">Reference proteome</keyword>
<accession>A0ABU0L2N4</accession>
<comment type="caution">
    <text evidence="1">The sequence shown here is derived from an EMBL/GenBank/DDBJ whole genome shotgun (WGS) entry which is preliminary data.</text>
</comment>
<protein>
    <submittedName>
        <fullName evidence="1">ABC-type nitrate/sulfonate/bicarbonate transport system ATPase subunit</fullName>
    </submittedName>
</protein>
<organism evidence="1 2">
    <name type="scientific">Paenibacillus brasilensis</name>
    <dbReference type="NCBI Taxonomy" id="128574"/>
    <lineage>
        <taxon>Bacteria</taxon>
        <taxon>Bacillati</taxon>
        <taxon>Bacillota</taxon>
        <taxon>Bacilli</taxon>
        <taxon>Bacillales</taxon>
        <taxon>Paenibacillaceae</taxon>
        <taxon>Paenibacillus</taxon>
    </lineage>
</organism>
<gene>
    <name evidence="1" type="ORF">QOZ95_003504</name>
</gene>
<reference evidence="1 2" key="1">
    <citation type="submission" date="2023-07" db="EMBL/GenBank/DDBJ databases">
        <title>Genomic Encyclopedia of Type Strains, Phase IV (KMG-IV): sequencing the most valuable type-strain genomes for metagenomic binning, comparative biology and taxonomic classification.</title>
        <authorList>
            <person name="Goeker M."/>
        </authorList>
    </citation>
    <scope>NUCLEOTIDE SEQUENCE [LARGE SCALE GENOMIC DNA]</scope>
    <source>
        <strain evidence="1 2">DSM 14914</strain>
    </source>
</reference>
<evidence type="ECO:0000313" key="1">
    <source>
        <dbReference type="EMBL" id="MDQ0495325.1"/>
    </source>
</evidence>
<proteinExistence type="predicted"/>
<name>A0ABU0L2N4_9BACL</name>
<dbReference type="EMBL" id="JAUSWA010000021">
    <property type="protein sequence ID" value="MDQ0495325.1"/>
    <property type="molecule type" value="Genomic_DNA"/>
</dbReference>
<evidence type="ECO:0000313" key="2">
    <source>
        <dbReference type="Proteomes" id="UP001242811"/>
    </source>
</evidence>